<feature type="region of interest" description="Disordered" evidence="1">
    <location>
        <begin position="55"/>
        <end position="113"/>
    </location>
</feature>
<reference evidence="3 4" key="1">
    <citation type="journal article" date="2014" name="Nat. Commun.">
        <title>Molecular traces of alternative social organization in a termite genome.</title>
        <authorList>
            <person name="Terrapon N."/>
            <person name="Li C."/>
            <person name="Robertson H.M."/>
            <person name="Ji L."/>
            <person name="Meng X."/>
            <person name="Booth W."/>
            <person name="Chen Z."/>
            <person name="Childers C.P."/>
            <person name="Glastad K.M."/>
            <person name="Gokhale K."/>
            <person name="Gowin J."/>
            <person name="Gronenberg W."/>
            <person name="Hermansen R.A."/>
            <person name="Hu H."/>
            <person name="Hunt B.G."/>
            <person name="Huylmans A.K."/>
            <person name="Khalil S.M."/>
            <person name="Mitchell R.D."/>
            <person name="Munoz-Torres M.C."/>
            <person name="Mustard J.A."/>
            <person name="Pan H."/>
            <person name="Reese J.T."/>
            <person name="Scharf M.E."/>
            <person name="Sun F."/>
            <person name="Vogel H."/>
            <person name="Xiao J."/>
            <person name="Yang W."/>
            <person name="Yang Z."/>
            <person name="Yang Z."/>
            <person name="Zhou J."/>
            <person name="Zhu J."/>
            <person name="Brent C.S."/>
            <person name="Elsik C.G."/>
            <person name="Goodisman M.A."/>
            <person name="Liberles D.A."/>
            <person name="Roe R.M."/>
            <person name="Vargo E.L."/>
            <person name="Vilcinskas A."/>
            <person name="Wang J."/>
            <person name="Bornberg-Bauer E."/>
            <person name="Korb J."/>
            <person name="Zhang G."/>
            <person name="Liebig J."/>
        </authorList>
    </citation>
    <scope>NUCLEOTIDE SEQUENCE [LARGE SCALE GENOMIC DNA]</scope>
    <source>
        <tissue evidence="3">Whole organism</tissue>
    </source>
</reference>
<dbReference type="eggNOG" id="ENOG502S9JE">
    <property type="taxonomic scope" value="Eukaryota"/>
</dbReference>
<evidence type="ECO:0000313" key="3">
    <source>
        <dbReference type="EMBL" id="KDR19645.1"/>
    </source>
</evidence>
<feature type="compositionally biased region" description="Polar residues" evidence="1">
    <location>
        <begin position="131"/>
        <end position="142"/>
    </location>
</feature>
<dbReference type="OrthoDB" id="8196393at2759"/>
<accession>A0A067RJQ8</accession>
<dbReference type="Proteomes" id="UP000027135">
    <property type="component" value="Unassembled WGS sequence"/>
</dbReference>
<gene>
    <name evidence="3" type="ORF">L798_06166</name>
</gene>
<dbReference type="InParanoid" id="A0A067RJQ8"/>
<dbReference type="OMA" id="QNIRIDY"/>
<feature type="region of interest" description="Disordered" evidence="1">
    <location>
        <begin position="131"/>
        <end position="153"/>
    </location>
</feature>
<keyword evidence="2" id="KW-0812">Transmembrane</keyword>
<proteinExistence type="predicted"/>
<evidence type="ECO:0000256" key="2">
    <source>
        <dbReference type="SAM" id="Phobius"/>
    </source>
</evidence>
<keyword evidence="2" id="KW-1133">Transmembrane helix</keyword>
<evidence type="ECO:0000256" key="1">
    <source>
        <dbReference type="SAM" id="MobiDB-lite"/>
    </source>
</evidence>
<keyword evidence="2" id="KW-0472">Membrane</keyword>
<feature type="transmembrane region" description="Helical" evidence="2">
    <location>
        <begin position="330"/>
        <end position="351"/>
    </location>
</feature>
<organism evidence="3 4">
    <name type="scientific">Zootermopsis nevadensis</name>
    <name type="common">Dampwood termite</name>
    <dbReference type="NCBI Taxonomy" id="136037"/>
    <lineage>
        <taxon>Eukaryota</taxon>
        <taxon>Metazoa</taxon>
        <taxon>Ecdysozoa</taxon>
        <taxon>Arthropoda</taxon>
        <taxon>Hexapoda</taxon>
        <taxon>Insecta</taxon>
        <taxon>Pterygota</taxon>
        <taxon>Neoptera</taxon>
        <taxon>Polyneoptera</taxon>
        <taxon>Dictyoptera</taxon>
        <taxon>Blattodea</taxon>
        <taxon>Blattoidea</taxon>
        <taxon>Termitoidae</taxon>
        <taxon>Termopsidae</taxon>
        <taxon>Zootermopsis</taxon>
    </lineage>
</organism>
<name>A0A067RJQ8_ZOONE</name>
<sequence length="361" mass="39655">MLKWLLAGASSRQTACAAPTEIVTDDPLATICAHKVDRPLEIYAVSRVNPLFDEEDPKTQQQHGSPEFPDKSASSGYGSHRYNSSSESGAEEPTETATLRDGYTRRTSAVTLSPIPEGKVDHCVPRPVWPQSATTCDRNTGKATEGSHKSSQEMLREFPNTTKQNAMPEDNLKLESLQRNSSCEEVLRKLSVTMSNREPLTKMSRALSNSSSSNGGSLRVRPLDKRGTTRKGRVSSSSSTSSSGFSDLTHTTPSLCSSQPPVFLHEHLSSVPNCVRNAMLCGTWGSGDVRLKSSYCPSPGRLDFTLDMHRAEQLMVRIKAAKRRRCWCRVVTSLLGLVFFLMSVMVVSMLLTRGKRVFGPI</sequence>
<feature type="compositionally biased region" description="Low complexity" evidence="1">
    <location>
        <begin position="234"/>
        <end position="246"/>
    </location>
</feature>
<protein>
    <submittedName>
        <fullName evidence="3">Uncharacterized protein</fullName>
    </submittedName>
</protein>
<keyword evidence="4" id="KW-1185">Reference proteome</keyword>
<feature type="compositionally biased region" description="Polar residues" evidence="1">
    <location>
        <begin position="72"/>
        <end position="88"/>
    </location>
</feature>
<dbReference type="EMBL" id="KK852639">
    <property type="protein sequence ID" value="KDR19645.1"/>
    <property type="molecule type" value="Genomic_DNA"/>
</dbReference>
<evidence type="ECO:0000313" key="4">
    <source>
        <dbReference type="Proteomes" id="UP000027135"/>
    </source>
</evidence>
<feature type="compositionally biased region" description="Low complexity" evidence="1">
    <location>
        <begin position="207"/>
        <end position="218"/>
    </location>
</feature>
<dbReference type="STRING" id="136037.A0A067RJQ8"/>
<feature type="region of interest" description="Disordered" evidence="1">
    <location>
        <begin position="194"/>
        <end position="250"/>
    </location>
</feature>
<dbReference type="AlphaFoldDB" id="A0A067RJQ8"/>